<dbReference type="EMBL" id="DUZY01000001">
    <property type="protein sequence ID" value="DAD23061.1"/>
    <property type="molecule type" value="Genomic_DNA"/>
</dbReference>
<dbReference type="Proteomes" id="UP000607653">
    <property type="component" value="Unassembled WGS sequence"/>
</dbReference>
<evidence type="ECO:0000256" key="1">
    <source>
        <dbReference type="SAM" id="MobiDB-lite"/>
    </source>
</evidence>
<gene>
    <name evidence="2" type="ORF">HUJ06_024524</name>
</gene>
<reference evidence="2 3" key="1">
    <citation type="journal article" date="2020" name="Mol. Biol. Evol.">
        <title>Distinct Expression and Methylation Patterns for Genes with Different Fates following a Single Whole-Genome Duplication in Flowering Plants.</title>
        <authorList>
            <person name="Shi T."/>
            <person name="Rahmani R.S."/>
            <person name="Gugger P.F."/>
            <person name="Wang M."/>
            <person name="Li H."/>
            <person name="Zhang Y."/>
            <person name="Li Z."/>
            <person name="Wang Q."/>
            <person name="Van de Peer Y."/>
            <person name="Marchal K."/>
            <person name="Chen J."/>
        </authorList>
    </citation>
    <scope>NUCLEOTIDE SEQUENCE [LARGE SCALE GENOMIC DNA]</scope>
    <source>
        <tissue evidence="2">Leaf</tissue>
    </source>
</reference>
<evidence type="ECO:0000313" key="2">
    <source>
        <dbReference type="EMBL" id="DAD23061.1"/>
    </source>
</evidence>
<dbReference type="AlphaFoldDB" id="A0A822XV60"/>
<sequence>MKKMKRKTQTNKNHKKKKSFSTIKMKKCTTISHKTHLQKANPLEPLSVTELKFLTKKSTKSSLSIFVLFIHEPNGKLFCVCLTSQMCQTNY</sequence>
<protein>
    <submittedName>
        <fullName evidence="2">Uncharacterized protein</fullName>
    </submittedName>
</protein>
<feature type="region of interest" description="Disordered" evidence="1">
    <location>
        <begin position="1"/>
        <end position="21"/>
    </location>
</feature>
<keyword evidence="3" id="KW-1185">Reference proteome</keyword>
<proteinExistence type="predicted"/>
<comment type="caution">
    <text evidence="2">The sequence shown here is derived from an EMBL/GenBank/DDBJ whole genome shotgun (WGS) entry which is preliminary data.</text>
</comment>
<organism evidence="2 3">
    <name type="scientific">Nelumbo nucifera</name>
    <name type="common">Sacred lotus</name>
    <dbReference type="NCBI Taxonomy" id="4432"/>
    <lineage>
        <taxon>Eukaryota</taxon>
        <taxon>Viridiplantae</taxon>
        <taxon>Streptophyta</taxon>
        <taxon>Embryophyta</taxon>
        <taxon>Tracheophyta</taxon>
        <taxon>Spermatophyta</taxon>
        <taxon>Magnoliopsida</taxon>
        <taxon>Proteales</taxon>
        <taxon>Nelumbonaceae</taxon>
        <taxon>Nelumbo</taxon>
    </lineage>
</organism>
<accession>A0A822XV60</accession>
<evidence type="ECO:0000313" key="3">
    <source>
        <dbReference type="Proteomes" id="UP000607653"/>
    </source>
</evidence>
<name>A0A822XV60_NELNU</name>